<organism evidence="5 6">
    <name type="scientific">Amycolatopsis jiangsuensis</name>
    <dbReference type="NCBI Taxonomy" id="1181879"/>
    <lineage>
        <taxon>Bacteria</taxon>
        <taxon>Bacillati</taxon>
        <taxon>Actinomycetota</taxon>
        <taxon>Actinomycetes</taxon>
        <taxon>Pseudonocardiales</taxon>
        <taxon>Pseudonocardiaceae</taxon>
        <taxon>Amycolatopsis</taxon>
    </lineage>
</organism>
<evidence type="ECO:0000256" key="3">
    <source>
        <dbReference type="ARBA" id="ARBA00022490"/>
    </source>
</evidence>
<evidence type="ECO:0000313" key="5">
    <source>
        <dbReference type="EMBL" id="MBB4683722.1"/>
    </source>
</evidence>
<keyword evidence="4" id="KW-0143">Chaperone</keyword>
<accession>A0A840IR72</accession>
<evidence type="ECO:0000256" key="1">
    <source>
        <dbReference type="ARBA" id="ARBA00004496"/>
    </source>
</evidence>
<evidence type="ECO:0008006" key="7">
    <source>
        <dbReference type="Google" id="ProtNLM"/>
    </source>
</evidence>
<dbReference type="Proteomes" id="UP000581769">
    <property type="component" value="Unassembled WGS sequence"/>
</dbReference>
<gene>
    <name evidence="5" type="ORF">BJY18_001207</name>
</gene>
<protein>
    <recommendedName>
        <fullName evidence="7">ESAT-6 protein secretion system EspG family protein</fullName>
    </recommendedName>
</protein>
<keyword evidence="3" id="KW-0963">Cytoplasm</keyword>
<evidence type="ECO:0000313" key="6">
    <source>
        <dbReference type="Proteomes" id="UP000581769"/>
    </source>
</evidence>
<comment type="subcellular location">
    <subcellularLocation>
        <location evidence="1">Cytoplasm</location>
    </subcellularLocation>
</comment>
<name>A0A840IR72_9PSEU</name>
<comment type="caution">
    <text evidence="5">The sequence shown here is derived from an EMBL/GenBank/DDBJ whole genome shotgun (WGS) entry which is preliminary data.</text>
</comment>
<keyword evidence="6" id="KW-1185">Reference proteome</keyword>
<evidence type="ECO:0000256" key="4">
    <source>
        <dbReference type="ARBA" id="ARBA00023186"/>
    </source>
</evidence>
<comment type="similarity">
    <text evidence="2">Belongs to the EspG family.</text>
</comment>
<proteinExistence type="inferred from homology"/>
<dbReference type="AlphaFoldDB" id="A0A840IR72"/>
<reference evidence="5 6" key="1">
    <citation type="submission" date="2020-08" db="EMBL/GenBank/DDBJ databases">
        <title>Sequencing the genomes of 1000 actinobacteria strains.</title>
        <authorList>
            <person name="Klenk H.-P."/>
        </authorList>
    </citation>
    <scope>NUCLEOTIDE SEQUENCE [LARGE SCALE GENOMIC DNA]</scope>
    <source>
        <strain evidence="5 6">DSM 45859</strain>
    </source>
</reference>
<evidence type="ECO:0000256" key="2">
    <source>
        <dbReference type="ARBA" id="ARBA00006411"/>
    </source>
</evidence>
<dbReference type="Pfam" id="PF14011">
    <property type="entry name" value="ESX-1_EspG"/>
    <property type="match status" value="1"/>
</dbReference>
<dbReference type="EMBL" id="JACHMG010000001">
    <property type="protein sequence ID" value="MBB4683722.1"/>
    <property type="molecule type" value="Genomic_DNA"/>
</dbReference>
<dbReference type="InterPro" id="IPR025734">
    <property type="entry name" value="EspG"/>
</dbReference>
<dbReference type="RefSeq" id="WP_184778394.1">
    <property type="nucleotide sequence ID" value="NZ_JACHMG010000001.1"/>
</dbReference>
<sequence length="254" mass="27926">MTIIDKPVRMPRSAFFVAWKLAELGDLPAVVDPDDSYSTAEFAKEVTRRSLSRFTALRLARDDDRLTPEFRATLSLLAVPEREFYSWTAFGSHPDDNGAVFVAAAGPDAVRLITDNRSIQLDPIRPRDVAASLVDTLPGCAPARIQQLRVPTAYLEGRDADPMSELSGVADEMRYLMRAERVAVHKLYAAIRDGDGDRVRSTPLTVYDLAHTGRVLAFTSDTNDGELEANMCAGSRTNLIDALNLTRDGLAAAW</sequence>